<feature type="transmembrane region" description="Helical" evidence="7">
    <location>
        <begin position="106"/>
        <end position="130"/>
    </location>
</feature>
<reference evidence="11" key="1">
    <citation type="submission" date="2016-06" db="UniProtKB">
        <authorList>
            <consortium name="WormBaseParasite"/>
        </authorList>
    </citation>
    <scope>IDENTIFICATION</scope>
</reference>
<proteinExistence type="inferred from homology"/>
<keyword evidence="10" id="KW-1185">Reference proteome</keyword>
<dbReference type="Pfam" id="PF01733">
    <property type="entry name" value="Nucleoside_tran"/>
    <property type="match status" value="1"/>
</dbReference>
<evidence type="ECO:0000256" key="7">
    <source>
        <dbReference type="SAM" id="Phobius"/>
    </source>
</evidence>
<keyword evidence="4 7" id="KW-0812">Transmembrane</keyword>
<keyword evidence="5 7" id="KW-1133">Transmembrane helix</keyword>
<dbReference type="AlphaFoldDB" id="A0A183ISX6"/>
<feature type="transmembrane region" description="Helical" evidence="7">
    <location>
        <begin position="72"/>
        <end position="94"/>
    </location>
</feature>
<evidence type="ECO:0000313" key="9">
    <source>
        <dbReference type="EMBL" id="VDP10673.1"/>
    </source>
</evidence>
<evidence type="ECO:0000256" key="3">
    <source>
        <dbReference type="ARBA" id="ARBA00022448"/>
    </source>
</evidence>
<evidence type="ECO:0000256" key="6">
    <source>
        <dbReference type="ARBA" id="ARBA00023136"/>
    </source>
</evidence>
<dbReference type="Proteomes" id="UP000270296">
    <property type="component" value="Unassembled WGS sequence"/>
</dbReference>
<dbReference type="WBParaSite" id="SBAD_0000698401-mRNA-1">
    <property type="protein sequence ID" value="SBAD_0000698401-mRNA-1"/>
    <property type="gene ID" value="SBAD_0000698401"/>
</dbReference>
<dbReference type="EMBL" id="UZAM01009995">
    <property type="protein sequence ID" value="VDP10673.1"/>
    <property type="molecule type" value="Genomic_DNA"/>
</dbReference>
<dbReference type="OrthoDB" id="1856718at2759"/>
<comment type="subcellular location">
    <subcellularLocation>
        <location evidence="1">Membrane</location>
        <topology evidence="1">Multi-pass membrane protein</topology>
    </subcellularLocation>
</comment>
<feature type="signal peptide" evidence="8">
    <location>
        <begin position="1"/>
        <end position="25"/>
    </location>
</feature>
<feature type="chain" id="PRO_5043140198" evidence="8">
    <location>
        <begin position="26"/>
        <end position="188"/>
    </location>
</feature>
<gene>
    <name evidence="9" type="ORF">SBAD_LOCUS6723</name>
</gene>
<dbReference type="PANTHER" id="PTHR10332:SF80">
    <property type="entry name" value="EQUILIBRATIVE NUCLEOSIDE TRANSPORTER 2, ISOFORM A"/>
    <property type="match status" value="1"/>
</dbReference>
<evidence type="ECO:0000256" key="2">
    <source>
        <dbReference type="ARBA" id="ARBA00007965"/>
    </source>
</evidence>
<evidence type="ECO:0000256" key="4">
    <source>
        <dbReference type="ARBA" id="ARBA00022692"/>
    </source>
</evidence>
<organism evidence="11">
    <name type="scientific">Soboliphyme baturini</name>
    <dbReference type="NCBI Taxonomy" id="241478"/>
    <lineage>
        <taxon>Eukaryota</taxon>
        <taxon>Metazoa</taxon>
        <taxon>Ecdysozoa</taxon>
        <taxon>Nematoda</taxon>
        <taxon>Enoplea</taxon>
        <taxon>Dorylaimia</taxon>
        <taxon>Dioctophymatida</taxon>
        <taxon>Dioctophymatoidea</taxon>
        <taxon>Soboliphymatidae</taxon>
        <taxon>Soboliphyme</taxon>
    </lineage>
</organism>
<name>A0A183ISX6_9BILA</name>
<reference evidence="9 10" key="2">
    <citation type="submission" date="2018-11" db="EMBL/GenBank/DDBJ databases">
        <authorList>
            <consortium name="Pathogen Informatics"/>
        </authorList>
    </citation>
    <scope>NUCLEOTIDE SEQUENCE [LARGE SCALE GENOMIC DNA]</scope>
</reference>
<accession>A0A183ISX6</accession>
<dbReference type="GO" id="GO:0005886">
    <property type="term" value="C:plasma membrane"/>
    <property type="evidence" value="ECO:0007669"/>
    <property type="project" value="TreeGrafter"/>
</dbReference>
<keyword evidence="8" id="KW-0732">Signal</keyword>
<feature type="transmembrane region" description="Helical" evidence="7">
    <location>
        <begin position="142"/>
        <end position="167"/>
    </location>
</feature>
<protein>
    <submittedName>
        <fullName evidence="11">Solute carrier family 29 member 3</fullName>
    </submittedName>
</protein>
<evidence type="ECO:0000313" key="11">
    <source>
        <dbReference type="WBParaSite" id="SBAD_0000698401-mRNA-1"/>
    </source>
</evidence>
<dbReference type="GO" id="GO:0005337">
    <property type="term" value="F:nucleoside transmembrane transporter activity"/>
    <property type="evidence" value="ECO:0007669"/>
    <property type="project" value="InterPro"/>
</dbReference>
<evidence type="ECO:0000313" key="10">
    <source>
        <dbReference type="Proteomes" id="UP000270296"/>
    </source>
</evidence>
<keyword evidence="6 7" id="KW-0472">Membrane</keyword>
<sequence>MVWVQLFNIFLIFFVTLAIFPGLQANIMATHEDFILTPKYFVPVMTYLIFNVFAFLGNIVPNWIRFPGPRWLCIPVLLRVLFIPLFMFCNYKPMVRTFPVYITSEWLYMFIGSFMAFTGGYYSSLVMMCVPRLVKPPQAPIAAMLATFFLVLGIVVGVNFTLVVSYVTENCGPCTPLILLNATVDAQC</sequence>
<dbReference type="PRINTS" id="PR01130">
    <property type="entry name" value="DERENTRNSPRT"/>
</dbReference>
<evidence type="ECO:0000256" key="5">
    <source>
        <dbReference type="ARBA" id="ARBA00022989"/>
    </source>
</evidence>
<dbReference type="PANTHER" id="PTHR10332">
    <property type="entry name" value="EQUILIBRATIVE NUCLEOSIDE TRANSPORTER"/>
    <property type="match status" value="1"/>
</dbReference>
<evidence type="ECO:0000256" key="8">
    <source>
        <dbReference type="SAM" id="SignalP"/>
    </source>
</evidence>
<evidence type="ECO:0000256" key="1">
    <source>
        <dbReference type="ARBA" id="ARBA00004141"/>
    </source>
</evidence>
<comment type="similarity">
    <text evidence="2">Belongs to the SLC29A/ENT transporter (TC 2.A.57) family.</text>
</comment>
<feature type="transmembrane region" description="Helical" evidence="7">
    <location>
        <begin position="41"/>
        <end position="60"/>
    </location>
</feature>
<keyword evidence="3" id="KW-0813">Transport</keyword>
<dbReference type="InterPro" id="IPR002259">
    <property type="entry name" value="Eqnu_transpt"/>
</dbReference>